<name>A0A5C9A7D9_9GAMM</name>
<dbReference type="NCBIfam" id="NF000840">
    <property type="entry name" value="PRK00071.1-3"/>
    <property type="match status" value="1"/>
</dbReference>
<keyword evidence="4 11" id="KW-0662">Pyridine nucleotide biosynthesis</keyword>
<evidence type="ECO:0000256" key="4">
    <source>
        <dbReference type="ARBA" id="ARBA00022642"/>
    </source>
</evidence>
<dbReference type="UniPathway" id="UPA00253">
    <property type="reaction ID" value="UER00332"/>
</dbReference>
<evidence type="ECO:0000259" key="12">
    <source>
        <dbReference type="Pfam" id="PF01467"/>
    </source>
</evidence>
<evidence type="ECO:0000256" key="10">
    <source>
        <dbReference type="ARBA" id="ARBA00048721"/>
    </source>
</evidence>
<dbReference type="PANTHER" id="PTHR39321:SF3">
    <property type="entry name" value="PHOSPHOPANTETHEINE ADENYLYLTRANSFERASE"/>
    <property type="match status" value="1"/>
</dbReference>
<comment type="function">
    <text evidence="1 11">Catalyzes the reversible adenylation of nicotinate mononucleotide (NaMN) to nicotinic acid adenine dinucleotide (NaAD).</text>
</comment>
<evidence type="ECO:0000256" key="5">
    <source>
        <dbReference type="ARBA" id="ARBA00022679"/>
    </source>
</evidence>
<dbReference type="Gene3D" id="3.40.50.620">
    <property type="entry name" value="HUPs"/>
    <property type="match status" value="1"/>
</dbReference>
<evidence type="ECO:0000256" key="11">
    <source>
        <dbReference type="HAMAP-Rule" id="MF_00244"/>
    </source>
</evidence>
<dbReference type="InterPro" id="IPR005248">
    <property type="entry name" value="NadD/NMNAT"/>
</dbReference>
<keyword evidence="7 11" id="KW-0547">Nucleotide-binding</keyword>
<evidence type="ECO:0000256" key="8">
    <source>
        <dbReference type="ARBA" id="ARBA00022840"/>
    </source>
</evidence>
<keyword evidence="9 11" id="KW-0520">NAD</keyword>
<feature type="domain" description="Cytidyltransferase-like" evidence="12">
    <location>
        <begin position="10"/>
        <end position="188"/>
    </location>
</feature>
<dbReference type="GO" id="GO:0009435">
    <property type="term" value="P:NAD+ biosynthetic process"/>
    <property type="evidence" value="ECO:0007669"/>
    <property type="project" value="UniProtKB-UniRule"/>
</dbReference>
<comment type="caution">
    <text evidence="13">The sequence shown here is derived from an EMBL/GenBank/DDBJ whole genome shotgun (WGS) entry which is preliminary data.</text>
</comment>
<evidence type="ECO:0000256" key="6">
    <source>
        <dbReference type="ARBA" id="ARBA00022695"/>
    </source>
</evidence>
<dbReference type="NCBIfam" id="NF000839">
    <property type="entry name" value="PRK00071.1-1"/>
    <property type="match status" value="1"/>
</dbReference>
<reference evidence="13 14" key="1">
    <citation type="submission" date="2019-08" db="EMBL/GenBank/DDBJ databases">
        <title>Parahaliea maris sp. nov., isolated from the surface seawater.</title>
        <authorList>
            <person name="Liu Y."/>
        </authorList>
    </citation>
    <scope>NUCLEOTIDE SEQUENCE [LARGE SCALE GENOMIC DNA]</scope>
    <source>
        <strain evidence="13 14">HSLHS9</strain>
    </source>
</reference>
<dbReference type="GO" id="GO:0005524">
    <property type="term" value="F:ATP binding"/>
    <property type="evidence" value="ECO:0007669"/>
    <property type="project" value="UniProtKB-KW"/>
</dbReference>
<dbReference type="GO" id="GO:0004515">
    <property type="term" value="F:nicotinate-nucleotide adenylyltransferase activity"/>
    <property type="evidence" value="ECO:0007669"/>
    <property type="project" value="UniProtKB-UniRule"/>
</dbReference>
<evidence type="ECO:0000256" key="2">
    <source>
        <dbReference type="ARBA" id="ARBA00005019"/>
    </source>
</evidence>
<dbReference type="Proteomes" id="UP000321039">
    <property type="component" value="Unassembled WGS sequence"/>
</dbReference>
<dbReference type="PANTHER" id="PTHR39321">
    <property type="entry name" value="NICOTINATE-NUCLEOTIDE ADENYLYLTRANSFERASE-RELATED"/>
    <property type="match status" value="1"/>
</dbReference>
<dbReference type="Pfam" id="PF01467">
    <property type="entry name" value="CTP_transf_like"/>
    <property type="match status" value="1"/>
</dbReference>
<evidence type="ECO:0000256" key="9">
    <source>
        <dbReference type="ARBA" id="ARBA00023027"/>
    </source>
</evidence>
<sequence length="224" mass="24734">MSESAAPVGVLGGTFNPIHHGHLRSALELVEQLALAQMRLMPCARPPHREAPSCTAEQRAVMAELAVAREPRLHCDRRELERDGPSYTVDTLCSLRDEFGASRPLCLVLGYDAVAGLDSWHRWQALLDYAHIVVMARPGWNWPVEGAVAEWLAAHRLEDAAGLRQRPAGGVLPVQLRPLAISSTDIRDQLAAGRSPRFLLPEPVLDYIEKHQLYRSPGAPARAR</sequence>
<dbReference type="EMBL" id="VRZA01000001">
    <property type="protein sequence ID" value="TXS96596.1"/>
    <property type="molecule type" value="Genomic_DNA"/>
</dbReference>
<keyword evidence="5 11" id="KW-0808">Transferase</keyword>
<gene>
    <name evidence="11 13" type="primary">nadD</name>
    <name evidence="13" type="ORF">FV139_03715</name>
</gene>
<evidence type="ECO:0000313" key="14">
    <source>
        <dbReference type="Proteomes" id="UP000321039"/>
    </source>
</evidence>
<dbReference type="NCBIfam" id="TIGR00482">
    <property type="entry name" value="nicotinate (nicotinamide) nucleotide adenylyltransferase"/>
    <property type="match status" value="1"/>
</dbReference>
<evidence type="ECO:0000256" key="3">
    <source>
        <dbReference type="ARBA" id="ARBA00009014"/>
    </source>
</evidence>
<dbReference type="InterPro" id="IPR014729">
    <property type="entry name" value="Rossmann-like_a/b/a_fold"/>
</dbReference>
<dbReference type="AlphaFoldDB" id="A0A5C9A7D9"/>
<keyword evidence="8 11" id="KW-0067">ATP-binding</keyword>
<comment type="similarity">
    <text evidence="3 11">Belongs to the NadD family.</text>
</comment>
<proteinExistence type="inferred from homology"/>
<accession>A0A5C9A7D9</accession>
<dbReference type="RefSeq" id="WP_148066868.1">
    <property type="nucleotide sequence ID" value="NZ_VRZA01000001.1"/>
</dbReference>
<dbReference type="CDD" id="cd02165">
    <property type="entry name" value="NMNAT"/>
    <property type="match status" value="1"/>
</dbReference>
<keyword evidence="14" id="KW-1185">Reference proteome</keyword>
<dbReference type="InterPro" id="IPR004821">
    <property type="entry name" value="Cyt_trans-like"/>
</dbReference>
<dbReference type="HAMAP" id="MF_00244">
    <property type="entry name" value="NaMN_adenylyltr"/>
    <property type="match status" value="1"/>
</dbReference>
<comment type="pathway">
    <text evidence="2 11">Cofactor biosynthesis; NAD(+) biosynthesis; deamido-NAD(+) from nicotinate D-ribonucleotide: step 1/1.</text>
</comment>
<comment type="catalytic activity">
    <reaction evidence="10 11">
        <text>nicotinate beta-D-ribonucleotide + ATP + H(+) = deamido-NAD(+) + diphosphate</text>
        <dbReference type="Rhea" id="RHEA:22860"/>
        <dbReference type="ChEBI" id="CHEBI:15378"/>
        <dbReference type="ChEBI" id="CHEBI:30616"/>
        <dbReference type="ChEBI" id="CHEBI:33019"/>
        <dbReference type="ChEBI" id="CHEBI:57502"/>
        <dbReference type="ChEBI" id="CHEBI:58437"/>
        <dbReference type="EC" id="2.7.7.18"/>
    </reaction>
</comment>
<keyword evidence="6 11" id="KW-0548">Nucleotidyltransferase</keyword>
<dbReference type="EC" id="2.7.7.18" evidence="11"/>
<evidence type="ECO:0000313" key="13">
    <source>
        <dbReference type="EMBL" id="TXS96596.1"/>
    </source>
</evidence>
<protein>
    <recommendedName>
        <fullName evidence="11">Probable nicotinate-nucleotide adenylyltransferase</fullName>
        <ecNumber evidence="11">2.7.7.18</ecNumber>
    </recommendedName>
    <alternativeName>
        <fullName evidence="11">Deamido-NAD(+) diphosphorylase</fullName>
    </alternativeName>
    <alternativeName>
        <fullName evidence="11">Deamido-NAD(+) pyrophosphorylase</fullName>
    </alternativeName>
    <alternativeName>
        <fullName evidence="11">Nicotinate mononucleotide adenylyltransferase</fullName>
        <shortName evidence="11">NaMN adenylyltransferase</shortName>
    </alternativeName>
</protein>
<dbReference type="SUPFAM" id="SSF52374">
    <property type="entry name" value="Nucleotidylyl transferase"/>
    <property type="match status" value="1"/>
</dbReference>
<evidence type="ECO:0000256" key="1">
    <source>
        <dbReference type="ARBA" id="ARBA00002324"/>
    </source>
</evidence>
<evidence type="ECO:0000256" key="7">
    <source>
        <dbReference type="ARBA" id="ARBA00022741"/>
    </source>
</evidence>
<organism evidence="13 14">
    <name type="scientific">Parahaliea maris</name>
    <dbReference type="NCBI Taxonomy" id="2716870"/>
    <lineage>
        <taxon>Bacteria</taxon>
        <taxon>Pseudomonadati</taxon>
        <taxon>Pseudomonadota</taxon>
        <taxon>Gammaproteobacteria</taxon>
        <taxon>Cellvibrionales</taxon>
        <taxon>Halieaceae</taxon>
        <taxon>Parahaliea</taxon>
    </lineage>
</organism>